<organism evidence="1 2">
    <name type="scientific">Clavibacter michiganensis subsp. michiganensis</name>
    <dbReference type="NCBI Taxonomy" id="33013"/>
    <lineage>
        <taxon>Bacteria</taxon>
        <taxon>Bacillati</taxon>
        <taxon>Actinomycetota</taxon>
        <taxon>Actinomycetes</taxon>
        <taxon>Micrococcales</taxon>
        <taxon>Microbacteriaceae</taxon>
        <taxon>Clavibacter</taxon>
    </lineage>
</organism>
<evidence type="ECO:0000313" key="2">
    <source>
        <dbReference type="Proteomes" id="UP000195062"/>
    </source>
</evidence>
<dbReference type="EMBL" id="MDHH01000003">
    <property type="protein sequence ID" value="OUE01685.1"/>
    <property type="molecule type" value="Genomic_DNA"/>
</dbReference>
<dbReference type="AlphaFoldDB" id="A0A251XGV2"/>
<name>A0A251XGV2_CLAMM</name>
<keyword evidence="2" id="KW-1185">Reference proteome</keyword>
<dbReference type="Proteomes" id="UP000195062">
    <property type="component" value="Unassembled WGS sequence"/>
</dbReference>
<reference evidence="1 2" key="1">
    <citation type="submission" date="2016-08" db="EMBL/GenBank/DDBJ databases">
        <title>Genome sequence of Clavibacter michiganensis subsp. michiganensis strain CASJ007.</title>
        <authorList>
            <person name="Thapa S.P."/>
            <person name="Coaker G."/>
        </authorList>
    </citation>
    <scope>NUCLEOTIDE SEQUENCE [LARGE SCALE GENOMIC DNA]</scope>
    <source>
        <strain evidence="1">CASJ007</strain>
    </source>
</reference>
<protein>
    <submittedName>
        <fullName evidence="1">Uncharacterized protein</fullName>
    </submittedName>
</protein>
<comment type="caution">
    <text evidence="1">The sequence shown here is derived from an EMBL/GenBank/DDBJ whole genome shotgun (WGS) entry which is preliminary data.</text>
</comment>
<sequence length="54" mass="5709">MPATSTLLVLAPAATSPARLLLPGLGELLAHRPDLDLQLVGAGTEDWDDERCAR</sequence>
<accession>A0A251XGV2</accession>
<proteinExistence type="predicted"/>
<evidence type="ECO:0000313" key="1">
    <source>
        <dbReference type="EMBL" id="OUE01685.1"/>
    </source>
</evidence>
<gene>
    <name evidence="1" type="ORF">CMMCAS07_15360</name>
</gene>